<dbReference type="EMBL" id="AKHW03000629">
    <property type="protein sequence ID" value="KYO45238.1"/>
    <property type="molecule type" value="Genomic_DNA"/>
</dbReference>
<sequence length="67" mass="7677">MEQRQDLKADSVQFNDLYRLFCIVAALCRSSPGPVPFSWTPDCGHWELSNSWQVCWCYFSAGRGLDS</sequence>
<dbReference type="AlphaFoldDB" id="A0A151P863"/>
<comment type="caution">
    <text evidence="1">The sequence shown here is derived from an EMBL/GenBank/DDBJ whole genome shotgun (WGS) entry which is preliminary data.</text>
</comment>
<gene>
    <name evidence="1" type="ORF">Y1Q_0014687</name>
</gene>
<name>A0A151P863_ALLMI</name>
<keyword evidence="2" id="KW-1185">Reference proteome</keyword>
<dbReference type="Proteomes" id="UP000050525">
    <property type="component" value="Unassembled WGS sequence"/>
</dbReference>
<protein>
    <submittedName>
        <fullName evidence="1">Uncharacterized protein</fullName>
    </submittedName>
</protein>
<evidence type="ECO:0000313" key="1">
    <source>
        <dbReference type="EMBL" id="KYO45238.1"/>
    </source>
</evidence>
<reference evidence="1 2" key="1">
    <citation type="journal article" date="2012" name="Genome Biol.">
        <title>Sequencing three crocodilian genomes to illuminate the evolution of archosaurs and amniotes.</title>
        <authorList>
            <person name="St John J.A."/>
            <person name="Braun E.L."/>
            <person name="Isberg S.R."/>
            <person name="Miles L.G."/>
            <person name="Chong A.Y."/>
            <person name="Gongora J."/>
            <person name="Dalzell P."/>
            <person name="Moran C."/>
            <person name="Bed'hom B."/>
            <person name="Abzhanov A."/>
            <person name="Burgess S.C."/>
            <person name="Cooksey A.M."/>
            <person name="Castoe T.A."/>
            <person name="Crawford N.G."/>
            <person name="Densmore L.D."/>
            <person name="Drew J.C."/>
            <person name="Edwards S.V."/>
            <person name="Faircloth B.C."/>
            <person name="Fujita M.K."/>
            <person name="Greenwold M.J."/>
            <person name="Hoffmann F.G."/>
            <person name="Howard J.M."/>
            <person name="Iguchi T."/>
            <person name="Janes D.E."/>
            <person name="Khan S.Y."/>
            <person name="Kohno S."/>
            <person name="de Koning A.J."/>
            <person name="Lance S.L."/>
            <person name="McCarthy F.M."/>
            <person name="McCormack J.E."/>
            <person name="Merchant M.E."/>
            <person name="Peterson D.G."/>
            <person name="Pollock D.D."/>
            <person name="Pourmand N."/>
            <person name="Raney B.J."/>
            <person name="Roessler K.A."/>
            <person name="Sanford J.R."/>
            <person name="Sawyer R.H."/>
            <person name="Schmidt C.J."/>
            <person name="Triplett E.W."/>
            <person name="Tuberville T.D."/>
            <person name="Venegas-Anaya M."/>
            <person name="Howard J.T."/>
            <person name="Jarvis E.D."/>
            <person name="Guillette L.J.Jr."/>
            <person name="Glenn T.C."/>
            <person name="Green R.E."/>
            <person name="Ray D.A."/>
        </authorList>
    </citation>
    <scope>NUCLEOTIDE SEQUENCE [LARGE SCALE GENOMIC DNA]</scope>
    <source>
        <strain evidence="1">KSC_2009_1</strain>
    </source>
</reference>
<proteinExistence type="predicted"/>
<organism evidence="1 2">
    <name type="scientific">Alligator mississippiensis</name>
    <name type="common">American alligator</name>
    <dbReference type="NCBI Taxonomy" id="8496"/>
    <lineage>
        <taxon>Eukaryota</taxon>
        <taxon>Metazoa</taxon>
        <taxon>Chordata</taxon>
        <taxon>Craniata</taxon>
        <taxon>Vertebrata</taxon>
        <taxon>Euteleostomi</taxon>
        <taxon>Archelosauria</taxon>
        <taxon>Archosauria</taxon>
        <taxon>Crocodylia</taxon>
        <taxon>Alligatoridae</taxon>
        <taxon>Alligatorinae</taxon>
        <taxon>Alligator</taxon>
    </lineage>
</organism>
<accession>A0A151P863</accession>
<evidence type="ECO:0000313" key="2">
    <source>
        <dbReference type="Proteomes" id="UP000050525"/>
    </source>
</evidence>